<keyword evidence="5 9" id="KW-1133">Transmembrane helix</keyword>
<evidence type="ECO:0000256" key="9">
    <source>
        <dbReference type="SAM" id="Phobius"/>
    </source>
</evidence>
<dbReference type="Proteomes" id="UP000504635">
    <property type="component" value="Unplaced"/>
</dbReference>
<dbReference type="InParanoid" id="A0A6J2X1V8"/>
<evidence type="ECO:0000256" key="8">
    <source>
        <dbReference type="ARBA" id="ARBA00023224"/>
    </source>
</evidence>
<evidence type="ECO:0000256" key="5">
    <source>
        <dbReference type="ARBA" id="ARBA00022989"/>
    </source>
</evidence>
<keyword evidence="8" id="KW-0807">Transducer</keyword>
<evidence type="ECO:0000256" key="3">
    <source>
        <dbReference type="ARBA" id="ARBA00022692"/>
    </source>
</evidence>
<name>A0A6J2X1V8_SITOR</name>
<accession>A0A6J2X1V8</accession>
<dbReference type="OrthoDB" id="6764485at2759"/>
<dbReference type="InterPro" id="IPR004117">
    <property type="entry name" value="7tm6_olfct_rcpt"/>
</dbReference>
<sequence>MGIGLSILPLITSYVRMFKGYEIIFVVISVLLITVTITHEIFNIGQSLEDQFQMIYKELLNVSWYNWDTRNKRTYILILTQSQKLVTFYSFPIRGNMVSFLKYGQVLYGGLSFLYQMI</sequence>
<dbReference type="GO" id="GO:0016020">
    <property type="term" value="C:membrane"/>
    <property type="evidence" value="ECO:0007669"/>
    <property type="project" value="UniProtKB-SubCell"/>
</dbReference>
<gene>
    <name evidence="11" type="primary">LOC115874220</name>
</gene>
<evidence type="ECO:0000313" key="10">
    <source>
        <dbReference type="Proteomes" id="UP000504635"/>
    </source>
</evidence>
<dbReference type="GO" id="GO:0004984">
    <property type="term" value="F:olfactory receptor activity"/>
    <property type="evidence" value="ECO:0007669"/>
    <property type="project" value="InterPro"/>
</dbReference>
<evidence type="ECO:0000313" key="11">
    <source>
        <dbReference type="RefSeq" id="XP_030745173.1"/>
    </source>
</evidence>
<comment type="subcellular location">
    <subcellularLocation>
        <location evidence="1">Membrane</location>
        <topology evidence="1">Multi-pass membrane protein</topology>
    </subcellularLocation>
</comment>
<evidence type="ECO:0000256" key="7">
    <source>
        <dbReference type="ARBA" id="ARBA00023170"/>
    </source>
</evidence>
<dbReference type="KEGG" id="soy:115874220"/>
<organism evidence="10 11">
    <name type="scientific">Sitophilus oryzae</name>
    <name type="common">Rice weevil</name>
    <name type="synonym">Curculio oryzae</name>
    <dbReference type="NCBI Taxonomy" id="7048"/>
    <lineage>
        <taxon>Eukaryota</taxon>
        <taxon>Metazoa</taxon>
        <taxon>Ecdysozoa</taxon>
        <taxon>Arthropoda</taxon>
        <taxon>Hexapoda</taxon>
        <taxon>Insecta</taxon>
        <taxon>Pterygota</taxon>
        <taxon>Neoptera</taxon>
        <taxon>Endopterygota</taxon>
        <taxon>Coleoptera</taxon>
        <taxon>Polyphaga</taxon>
        <taxon>Cucujiformia</taxon>
        <taxon>Curculionidae</taxon>
        <taxon>Dryophthorinae</taxon>
        <taxon>Sitophilus</taxon>
    </lineage>
</organism>
<dbReference type="GO" id="GO:0007165">
    <property type="term" value="P:signal transduction"/>
    <property type="evidence" value="ECO:0007669"/>
    <property type="project" value="UniProtKB-KW"/>
</dbReference>
<evidence type="ECO:0000256" key="2">
    <source>
        <dbReference type="ARBA" id="ARBA00022606"/>
    </source>
</evidence>
<evidence type="ECO:0000256" key="6">
    <source>
        <dbReference type="ARBA" id="ARBA00023136"/>
    </source>
</evidence>
<keyword evidence="4" id="KW-0552">Olfaction</keyword>
<reference evidence="11" key="1">
    <citation type="submission" date="2025-08" db="UniProtKB">
        <authorList>
            <consortium name="RefSeq"/>
        </authorList>
    </citation>
    <scope>IDENTIFICATION</scope>
    <source>
        <tissue evidence="11">Gonads</tissue>
    </source>
</reference>
<proteinExistence type="predicted"/>
<keyword evidence="2" id="KW-0716">Sensory transduction</keyword>
<dbReference type="GO" id="GO:0005549">
    <property type="term" value="F:odorant binding"/>
    <property type="evidence" value="ECO:0007669"/>
    <property type="project" value="InterPro"/>
</dbReference>
<dbReference type="RefSeq" id="XP_030745173.1">
    <property type="nucleotide sequence ID" value="XM_030889313.1"/>
</dbReference>
<feature type="transmembrane region" description="Helical" evidence="9">
    <location>
        <begin position="21"/>
        <end position="42"/>
    </location>
</feature>
<keyword evidence="3 9" id="KW-0812">Transmembrane</keyword>
<dbReference type="Pfam" id="PF02949">
    <property type="entry name" value="7tm_6"/>
    <property type="match status" value="1"/>
</dbReference>
<evidence type="ECO:0000256" key="1">
    <source>
        <dbReference type="ARBA" id="ARBA00004141"/>
    </source>
</evidence>
<dbReference type="GeneID" id="115874220"/>
<evidence type="ECO:0000256" key="4">
    <source>
        <dbReference type="ARBA" id="ARBA00022725"/>
    </source>
</evidence>
<keyword evidence="7" id="KW-0675">Receptor</keyword>
<protein>
    <submittedName>
        <fullName evidence="11">Uncharacterized protein LOC115874220</fullName>
    </submittedName>
</protein>
<dbReference type="AlphaFoldDB" id="A0A6J2X1V8"/>
<keyword evidence="6 9" id="KW-0472">Membrane</keyword>
<keyword evidence="10" id="KW-1185">Reference proteome</keyword>